<evidence type="ECO:0000259" key="20">
    <source>
        <dbReference type="Pfam" id="PF01055"/>
    </source>
</evidence>
<dbReference type="InterPro" id="IPR025887">
    <property type="entry name" value="Glyco_hydro_31_N_dom"/>
</dbReference>
<evidence type="ECO:0000256" key="1">
    <source>
        <dbReference type="ARBA" id="ARBA00000448"/>
    </source>
</evidence>
<evidence type="ECO:0000256" key="6">
    <source>
        <dbReference type="ARBA" id="ARBA00012744"/>
    </source>
</evidence>
<accession>A0AAF0DIK2</accession>
<comment type="subcellular location">
    <subcellularLocation>
        <location evidence="3">Secreted</location>
    </subcellularLocation>
</comment>
<evidence type="ECO:0000256" key="5">
    <source>
        <dbReference type="ARBA" id="ARBA00012741"/>
    </source>
</evidence>
<dbReference type="SUPFAM" id="SSF74650">
    <property type="entry name" value="Galactose mutarotase-like"/>
    <property type="match status" value="1"/>
</dbReference>
<evidence type="ECO:0000313" key="23">
    <source>
        <dbReference type="EMBL" id="WEW58161.1"/>
    </source>
</evidence>
<keyword evidence="13 17" id="KW-0326">Glycosidase</keyword>
<keyword evidence="10 17" id="KW-0378">Hydrolase</keyword>
<dbReference type="SUPFAM" id="SSF51011">
    <property type="entry name" value="Glycosyl hydrolase domain"/>
    <property type="match status" value="1"/>
</dbReference>
<dbReference type="Gene3D" id="2.60.40.1760">
    <property type="entry name" value="glycosyl hydrolase (family 31)"/>
    <property type="match status" value="1"/>
</dbReference>
<feature type="region of interest" description="Disordered" evidence="18">
    <location>
        <begin position="441"/>
        <end position="471"/>
    </location>
</feature>
<organism evidence="23 24">
    <name type="scientific">Emydomyces testavorans</name>
    <dbReference type="NCBI Taxonomy" id="2070801"/>
    <lineage>
        <taxon>Eukaryota</taxon>
        <taxon>Fungi</taxon>
        <taxon>Dikarya</taxon>
        <taxon>Ascomycota</taxon>
        <taxon>Pezizomycotina</taxon>
        <taxon>Eurotiomycetes</taxon>
        <taxon>Eurotiomycetidae</taxon>
        <taxon>Onygenales</taxon>
        <taxon>Nannizziopsiaceae</taxon>
        <taxon>Emydomyces</taxon>
    </lineage>
</organism>
<dbReference type="Gene3D" id="3.20.20.80">
    <property type="entry name" value="Glycosidases"/>
    <property type="match status" value="2"/>
</dbReference>
<feature type="chain" id="PRO_5042033033" description="Probable alpha/beta-glucosidase agdC" evidence="19">
    <location>
        <begin position="26"/>
        <end position="845"/>
    </location>
</feature>
<dbReference type="SUPFAM" id="SSF51445">
    <property type="entry name" value="(Trans)glycosidases"/>
    <property type="match status" value="1"/>
</dbReference>
<evidence type="ECO:0000256" key="7">
    <source>
        <dbReference type="ARBA" id="ARBA00014002"/>
    </source>
</evidence>
<dbReference type="InterPro" id="IPR048395">
    <property type="entry name" value="Glyco_hydro_31_C"/>
</dbReference>
<dbReference type="Pfam" id="PF01055">
    <property type="entry name" value="Glyco_hydro_31_2nd"/>
    <property type="match status" value="2"/>
</dbReference>
<proteinExistence type="inferred from homology"/>
<dbReference type="EC" id="3.2.1.20" evidence="5"/>
<dbReference type="GO" id="GO:0071555">
    <property type="term" value="P:cell wall organization"/>
    <property type="evidence" value="ECO:0007669"/>
    <property type="project" value="UniProtKB-KW"/>
</dbReference>
<evidence type="ECO:0000256" key="4">
    <source>
        <dbReference type="ARBA" id="ARBA00007806"/>
    </source>
</evidence>
<dbReference type="InterPro" id="IPR013780">
    <property type="entry name" value="Glyco_hydro_b"/>
</dbReference>
<evidence type="ECO:0000259" key="21">
    <source>
        <dbReference type="Pfam" id="PF13802"/>
    </source>
</evidence>
<dbReference type="EC" id="3.2.1.21" evidence="6"/>
<protein>
    <recommendedName>
        <fullName evidence="7">Probable alpha/beta-glucosidase agdC</fullName>
        <ecNumber evidence="5">3.2.1.20</ecNumber>
        <ecNumber evidence="6">3.2.1.21</ecNumber>
    </recommendedName>
</protein>
<dbReference type="EMBL" id="CP120628">
    <property type="protein sequence ID" value="WEW58161.1"/>
    <property type="molecule type" value="Genomic_DNA"/>
</dbReference>
<sequence>MSSLKRTLALPFVLACLIHTSAVTAKTRSKCNGYAVKDVQEKPFQLEANLELIGEGCGIYGPDIPELSLSVTYETDSRIHVIIQDAAKKRYQVPEVVFPRPQFAGADPKATDLAFKFRESPFSFSISRSSTGEILFDTTDTPLIFEEQYLHLQTWLPEDPNIYGLGEHIDTFRLPTENYTRTLWARDSDGVPYGENLYGSHPVYFEHRQTGTHGVFLLNSNGMDVKIDRDDHGRQRLEYNVIGGVFDFYFLAGPRPIQVAKQYADLVGRPSMVPYWSLGCRFGYRDWFEVAEVIANYSAAKIPLETMWTDIDYMDHRSVFSLDQRRFPIERMREIVHNLHSKAQRYILMVDPAIAHQDYGAFNRGLEMNVFLRNQDGSLHEGVVWPGVTVFPDWFHANASAYWIDMFRQNFDSETGVDIDGVWIDMNEPASMCDFPCKDAKKQSHHLGMPPEPPPQRDPPRHLPGYSNLTNESKQGDVFQREYYMKYEFDISFTYQPDGLHAAHLVRRNINPGGSGNLHFPPYSIANGGPTGIISDKTVHVDVVHANGLLEYDVHNLYGTKFDLTKSSRSSIAGMLNFASIFQIPMVGSDVCGFKLAATDKLCARWATLGAFNPFYRNHNHEEAPPQEFYLWPLVTDAAKYAISVRYRLLDYLYTALYEQSLDGTPAINPLWYVYPHDENTFPLDLQFFFGKCLLVSPVTQEISTTVRFYLPDDIFYDFETHEPLRGHGGFRVAKEIPFDRIPLHVRGGCIIPLRVESANTTTELRSKDFELLVALGLDGTATGRLYVDDGETLDGGSKVHLDFKYAHGKFTSTVLDGVDAGKAGVRIRSVKIIGQDLLHHHDEV</sequence>
<dbReference type="GO" id="GO:0008422">
    <property type="term" value="F:beta-glucosidase activity"/>
    <property type="evidence" value="ECO:0007669"/>
    <property type="project" value="UniProtKB-EC"/>
</dbReference>
<evidence type="ECO:0000256" key="19">
    <source>
        <dbReference type="SAM" id="SignalP"/>
    </source>
</evidence>
<keyword evidence="9 19" id="KW-0732">Signal</keyword>
<comment type="similarity">
    <text evidence="4 17">Belongs to the glycosyl hydrolase 31 family.</text>
</comment>
<dbReference type="PROSITE" id="PS00129">
    <property type="entry name" value="GLYCOSYL_HYDROL_F31_1"/>
    <property type="match status" value="1"/>
</dbReference>
<dbReference type="CDD" id="cd14752">
    <property type="entry name" value="GH31_N"/>
    <property type="match status" value="1"/>
</dbReference>
<dbReference type="GO" id="GO:0004558">
    <property type="term" value="F:alpha-1,4-glucosidase activity"/>
    <property type="evidence" value="ECO:0007669"/>
    <property type="project" value="UniProtKB-EC"/>
</dbReference>
<comment type="catalytic activity">
    <reaction evidence="1">
        <text>Hydrolysis of terminal, non-reducing beta-D-glucosyl residues with release of beta-D-glucose.</text>
        <dbReference type="EC" id="3.2.1.21"/>
    </reaction>
</comment>
<dbReference type="InterPro" id="IPR017853">
    <property type="entry name" value="GH"/>
</dbReference>
<dbReference type="GO" id="GO:0005576">
    <property type="term" value="C:extracellular region"/>
    <property type="evidence" value="ECO:0007669"/>
    <property type="project" value="UniProtKB-SubCell"/>
</dbReference>
<keyword evidence="11" id="KW-0325">Glycoprotein</keyword>
<comment type="function">
    <text evidence="16">Glucosidase involved in the degradation of cellulosic biomass. Has both alpha- and beta-glucosidase activity.</text>
</comment>
<dbReference type="Proteomes" id="UP001219355">
    <property type="component" value="Chromosome 2"/>
</dbReference>
<feature type="domain" description="Glycosyl hydrolase family 31 C-terminal" evidence="22">
    <location>
        <begin position="664"/>
        <end position="752"/>
    </location>
</feature>
<evidence type="ECO:0000256" key="9">
    <source>
        <dbReference type="ARBA" id="ARBA00022729"/>
    </source>
</evidence>
<evidence type="ECO:0000256" key="3">
    <source>
        <dbReference type="ARBA" id="ARBA00004613"/>
    </source>
</evidence>
<dbReference type="AlphaFoldDB" id="A0AAF0DIK2"/>
<dbReference type="PANTHER" id="PTHR22762:SF67">
    <property type="entry name" value="ALPHA_BETA-GLUCOSIDASE AGDC-RELATED"/>
    <property type="match status" value="1"/>
</dbReference>
<gene>
    <name evidence="23" type="ORF">PRK78_003629</name>
</gene>
<feature type="signal peptide" evidence="19">
    <location>
        <begin position="1"/>
        <end position="25"/>
    </location>
</feature>
<dbReference type="PANTHER" id="PTHR22762">
    <property type="entry name" value="ALPHA-GLUCOSIDASE"/>
    <property type="match status" value="1"/>
</dbReference>
<dbReference type="GO" id="GO:0000272">
    <property type="term" value="P:polysaccharide catabolic process"/>
    <property type="evidence" value="ECO:0007669"/>
    <property type="project" value="UniProtKB-KW"/>
</dbReference>
<feature type="domain" description="Glycoside hydrolase family 31 N-terminal" evidence="21">
    <location>
        <begin position="115"/>
        <end position="222"/>
    </location>
</feature>
<evidence type="ECO:0000256" key="13">
    <source>
        <dbReference type="ARBA" id="ARBA00023295"/>
    </source>
</evidence>
<dbReference type="Pfam" id="PF13802">
    <property type="entry name" value="Gal_mutarotas_2"/>
    <property type="match status" value="1"/>
</dbReference>
<dbReference type="InterPro" id="IPR011013">
    <property type="entry name" value="Gal_mutarotase_sf_dom"/>
</dbReference>
<keyword evidence="8" id="KW-0964">Secreted</keyword>
<evidence type="ECO:0000256" key="16">
    <source>
        <dbReference type="ARBA" id="ARBA00025512"/>
    </source>
</evidence>
<keyword evidence="14" id="KW-0961">Cell wall biogenesis/degradation</keyword>
<feature type="domain" description="Glycoside hydrolase family 31 TIM barrel" evidence="20">
    <location>
        <begin position="567"/>
        <end position="656"/>
    </location>
</feature>
<reference evidence="23" key="1">
    <citation type="submission" date="2023-03" db="EMBL/GenBank/DDBJ databases">
        <title>Emydomyces testavorans Genome Sequence.</title>
        <authorList>
            <person name="Hoyer L."/>
        </authorList>
    </citation>
    <scope>NUCLEOTIDE SEQUENCE</scope>
    <source>
        <strain evidence="23">16-2883</strain>
    </source>
</reference>
<dbReference type="Gene3D" id="2.60.40.1180">
    <property type="entry name" value="Golgi alpha-mannosidase II"/>
    <property type="match status" value="2"/>
</dbReference>
<evidence type="ECO:0000256" key="15">
    <source>
        <dbReference type="ARBA" id="ARBA00023326"/>
    </source>
</evidence>
<comment type="catalytic activity">
    <reaction evidence="2">
        <text>Hydrolysis of terminal, non-reducing (1-&gt;4)-linked alpha-D-glucose residues with release of alpha-D-glucose.</text>
        <dbReference type="EC" id="3.2.1.20"/>
    </reaction>
</comment>
<evidence type="ECO:0000256" key="14">
    <source>
        <dbReference type="ARBA" id="ARBA00023316"/>
    </source>
</evidence>
<evidence type="ECO:0000256" key="11">
    <source>
        <dbReference type="ARBA" id="ARBA00023180"/>
    </source>
</evidence>
<dbReference type="Pfam" id="PF21365">
    <property type="entry name" value="Glyco_hydro_31_3rd"/>
    <property type="match status" value="1"/>
</dbReference>
<evidence type="ECO:0000256" key="8">
    <source>
        <dbReference type="ARBA" id="ARBA00022525"/>
    </source>
</evidence>
<evidence type="ECO:0000259" key="22">
    <source>
        <dbReference type="Pfam" id="PF21365"/>
    </source>
</evidence>
<evidence type="ECO:0000256" key="18">
    <source>
        <dbReference type="SAM" id="MobiDB-lite"/>
    </source>
</evidence>
<evidence type="ECO:0000313" key="24">
    <source>
        <dbReference type="Proteomes" id="UP001219355"/>
    </source>
</evidence>
<keyword evidence="15" id="KW-0624">Polysaccharide degradation</keyword>
<evidence type="ECO:0000256" key="12">
    <source>
        <dbReference type="ARBA" id="ARBA00023277"/>
    </source>
</evidence>
<keyword evidence="24" id="KW-1185">Reference proteome</keyword>
<name>A0AAF0DIK2_9EURO</name>
<dbReference type="InterPro" id="IPR030458">
    <property type="entry name" value="Glyco_hydro_31_AS"/>
</dbReference>
<evidence type="ECO:0000256" key="2">
    <source>
        <dbReference type="ARBA" id="ARBA00001657"/>
    </source>
</evidence>
<evidence type="ECO:0000256" key="17">
    <source>
        <dbReference type="RuleBase" id="RU361185"/>
    </source>
</evidence>
<dbReference type="GO" id="GO:0030246">
    <property type="term" value="F:carbohydrate binding"/>
    <property type="evidence" value="ECO:0007669"/>
    <property type="project" value="InterPro"/>
</dbReference>
<feature type="domain" description="Glycoside hydrolase family 31 TIM barrel" evidence="20">
    <location>
        <begin position="270"/>
        <end position="561"/>
    </location>
</feature>
<dbReference type="InterPro" id="IPR000322">
    <property type="entry name" value="Glyco_hydro_31_TIM"/>
</dbReference>
<evidence type="ECO:0000256" key="10">
    <source>
        <dbReference type="ARBA" id="ARBA00022801"/>
    </source>
</evidence>
<keyword evidence="12" id="KW-0119">Carbohydrate metabolism</keyword>